<dbReference type="InterPro" id="IPR022644">
    <property type="entry name" value="De-COase2_N"/>
</dbReference>
<dbReference type="AlphaFoldDB" id="A0A811ZSD0"/>
<dbReference type="PRINTS" id="PR01179">
    <property type="entry name" value="ODADCRBXLASE"/>
</dbReference>
<evidence type="ECO:0000256" key="4">
    <source>
        <dbReference type="ARBA" id="ARBA00039485"/>
    </source>
</evidence>
<gene>
    <name evidence="7" type="ORF">NYPRO_LOCUS24842</name>
</gene>
<dbReference type="InterPro" id="IPR002433">
    <property type="entry name" value="Orn_de-COase"/>
</dbReference>
<evidence type="ECO:0000313" key="7">
    <source>
        <dbReference type="EMBL" id="CAD7692048.1"/>
    </source>
</evidence>
<comment type="caution">
    <text evidence="7">The sequence shown here is derived from an EMBL/GenBank/DDBJ whole genome shotgun (WGS) entry which is preliminary data.</text>
</comment>
<evidence type="ECO:0000256" key="1">
    <source>
        <dbReference type="ARBA" id="ARBA00022553"/>
    </source>
</evidence>
<dbReference type="SUPFAM" id="SSF51419">
    <property type="entry name" value="PLP-binding barrel"/>
    <property type="match status" value="1"/>
</dbReference>
<evidence type="ECO:0000259" key="6">
    <source>
        <dbReference type="Pfam" id="PF02784"/>
    </source>
</evidence>
<protein>
    <recommendedName>
        <fullName evidence="4">Ornithine decarboxylase</fullName>
        <ecNumber evidence="3">4.1.1.17</ecNumber>
    </recommendedName>
</protein>
<comment type="pathway">
    <text evidence="2">Amine and polyamine biosynthesis; putrescine biosynthesis via L-ornithine pathway; putrescine from L-ornithine: step 1/1.</text>
</comment>
<dbReference type="EC" id="4.1.1.17" evidence="3"/>
<dbReference type="GO" id="GO:0004586">
    <property type="term" value="F:ornithine decarboxylase activity"/>
    <property type="evidence" value="ECO:0007669"/>
    <property type="project" value="UniProtKB-EC"/>
</dbReference>
<dbReference type="Pfam" id="PF02784">
    <property type="entry name" value="Orn_Arg_deC_N"/>
    <property type="match status" value="1"/>
</dbReference>
<feature type="domain" description="Orn/DAP/Arg decarboxylase 2 N-terminal" evidence="6">
    <location>
        <begin position="45"/>
        <end position="124"/>
    </location>
</feature>
<keyword evidence="1" id="KW-0597">Phosphoprotein</keyword>
<evidence type="ECO:0000256" key="2">
    <source>
        <dbReference type="ARBA" id="ARBA00034115"/>
    </source>
</evidence>
<keyword evidence="8" id="KW-1185">Reference proteome</keyword>
<organism evidence="7 8">
    <name type="scientific">Nyctereutes procyonoides</name>
    <name type="common">Raccoon dog</name>
    <name type="synonym">Canis procyonoides</name>
    <dbReference type="NCBI Taxonomy" id="34880"/>
    <lineage>
        <taxon>Eukaryota</taxon>
        <taxon>Metazoa</taxon>
        <taxon>Chordata</taxon>
        <taxon>Craniata</taxon>
        <taxon>Vertebrata</taxon>
        <taxon>Euteleostomi</taxon>
        <taxon>Mammalia</taxon>
        <taxon>Eutheria</taxon>
        <taxon>Laurasiatheria</taxon>
        <taxon>Carnivora</taxon>
        <taxon>Caniformia</taxon>
        <taxon>Canidae</taxon>
        <taxon>Nyctereutes</taxon>
    </lineage>
</organism>
<reference evidence="7" key="1">
    <citation type="submission" date="2020-12" db="EMBL/GenBank/DDBJ databases">
        <authorList>
            <consortium name="Molecular Ecology Group"/>
        </authorList>
    </citation>
    <scope>NUCLEOTIDE SEQUENCE</scope>
    <source>
        <strain evidence="7">TBG_1078</strain>
    </source>
</reference>
<dbReference type="PANTHER" id="PTHR11482">
    <property type="entry name" value="ARGININE/DIAMINOPIMELATE/ORNITHINE DECARBOXYLASE"/>
    <property type="match status" value="1"/>
</dbReference>
<dbReference type="Proteomes" id="UP000645828">
    <property type="component" value="Unassembled WGS sequence"/>
</dbReference>
<accession>A0A811ZSD0</accession>
<dbReference type="SUPFAM" id="SSF50621">
    <property type="entry name" value="Alanine racemase C-terminal domain-like"/>
    <property type="match status" value="1"/>
</dbReference>
<dbReference type="GO" id="GO:0005737">
    <property type="term" value="C:cytoplasm"/>
    <property type="evidence" value="ECO:0007669"/>
    <property type="project" value="TreeGrafter"/>
</dbReference>
<dbReference type="PRINTS" id="PR01182">
    <property type="entry name" value="ORNDCRBXLASE"/>
</dbReference>
<dbReference type="Gene3D" id="2.40.37.10">
    <property type="entry name" value="Lyase, Ornithine Decarboxylase, Chain A, domain 1"/>
    <property type="match status" value="2"/>
</dbReference>
<dbReference type="GO" id="GO:0033387">
    <property type="term" value="P:putrescine biosynthetic process from arginine, via ornithine"/>
    <property type="evidence" value="ECO:0007669"/>
    <property type="project" value="TreeGrafter"/>
</dbReference>
<name>A0A811ZSD0_NYCPR</name>
<dbReference type="Gene3D" id="3.20.20.10">
    <property type="entry name" value="Alanine racemase"/>
    <property type="match status" value="1"/>
</dbReference>
<evidence type="ECO:0000256" key="3">
    <source>
        <dbReference type="ARBA" id="ARBA00034138"/>
    </source>
</evidence>
<dbReference type="InterPro" id="IPR029066">
    <property type="entry name" value="PLP-binding_barrel"/>
</dbReference>
<evidence type="ECO:0000256" key="5">
    <source>
        <dbReference type="ARBA" id="ARBA00049127"/>
    </source>
</evidence>
<sequence>MNNFSNTEFDCHFLNEGFTAKDLLDQKINEVSSSDDKDAFYVEDLGDILKKELRWLKDLPWVTPFLCVKYNDRRIIVKTLAATGTGFDCASKTEIQLVQSLGVPPERIIYANPFNEVELMKVAMIAINYSKTACHLSVKFGATLKTSSGCTDLETFVQVISDACCVFDMGAEVVFNILNIPSVINPALGKYLPSDSGVRIIAKSGRYYVVSAFLLAINIIAKNSHQRKRQGVPGQVRKPLCNFMSDGVYGTFNCILYDHALWSPFCRTEMRTLIACTVECCDLPEMYVGDEMLFEKWVLTLANMATDAASDFSPEVEEQDVSTLPVSCAWKRGMKCPSVLSASASINM</sequence>
<proteinExistence type="predicted"/>
<dbReference type="PANTHER" id="PTHR11482:SF42">
    <property type="entry name" value="ORNITHINE DECARBOXYLASE"/>
    <property type="match status" value="1"/>
</dbReference>
<evidence type="ECO:0000313" key="8">
    <source>
        <dbReference type="Proteomes" id="UP000645828"/>
    </source>
</evidence>
<comment type="catalytic activity">
    <reaction evidence="5">
        <text>L-ornithine + H(+) = putrescine + CO2</text>
        <dbReference type="Rhea" id="RHEA:22964"/>
        <dbReference type="ChEBI" id="CHEBI:15378"/>
        <dbReference type="ChEBI" id="CHEBI:16526"/>
        <dbReference type="ChEBI" id="CHEBI:46911"/>
        <dbReference type="ChEBI" id="CHEBI:326268"/>
        <dbReference type="EC" id="4.1.1.17"/>
    </reaction>
</comment>
<dbReference type="InterPro" id="IPR000183">
    <property type="entry name" value="Orn/DAP/Arg_de-COase"/>
</dbReference>
<dbReference type="EMBL" id="CAJHUB010000775">
    <property type="protein sequence ID" value="CAD7692048.1"/>
    <property type="molecule type" value="Genomic_DNA"/>
</dbReference>
<dbReference type="InterPro" id="IPR009006">
    <property type="entry name" value="Ala_racemase/Decarboxylase_C"/>
</dbReference>